<evidence type="ECO:0000256" key="6">
    <source>
        <dbReference type="ARBA" id="ARBA00034427"/>
    </source>
</evidence>
<dbReference type="Proteomes" id="UP001610432">
    <property type="component" value="Unassembled WGS sequence"/>
</dbReference>
<dbReference type="PANTHER" id="PTHR12521">
    <property type="entry name" value="PROTEIN C6ORF130"/>
    <property type="match status" value="1"/>
</dbReference>
<evidence type="ECO:0000313" key="8">
    <source>
        <dbReference type="EMBL" id="KAL2871815.1"/>
    </source>
</evidence>
<proteinExistence type="inferred from homology"/>
<dbReference type="InterPro" id="IPR050892">
    <property type="entry name" value="ADP-ribose_metab_enzymes"/>
</dbReference>
<evidence type="ECO:0000256" key="2">
    <source>
        <dbReference type="ARBA" id="ARBA00006575"/>
    </source>
</evidence>
<dbReference type="SUPFAM" id="SSF52949">
    <property type="entry name" value="Macro domain-like"/>
    <property type="match status" value="1"/>
</dbReference>
<dbReference type="InterPro" id="IPR002589">
    <property type="entry name" value="Macro_dom"/>
</dbReference>
<name>A0ABR4M5C3_9EURO</name>
<dbReference type="PROSITE" id="PS51154">
    <property type="entry name" value="MACRO"/>
    <property type="match status" value="1"/>
</dbReference>
<comment type="catalytic activity">
    <reaction evidence="6">
        <text>ADP-alpha-D-ribose 1''-phosphate + H2O = ADP-D-ribose + phosphate</text>
        <dbReference type="Rhea" id="RHEA:25029"/>
        <dbReference type="ChEBI" id="CHEBI:15377"/>
        <dbReference type="ChEBI" id="CHEBI:43474"/>
        <dbReference type="ChEBI" id="CHEBI:57967"/>
        <dbReference type="ChEBI" id="CHEBI:58753"/>
        <dbReference type="EC" id="3.1.3.84"/>
    </reaction>
</comment>
<keyword evidence="5" id="KW-0378">Hydrolase</keyword>
<evidence type="ECO:0000259" key="7">
    <source>
        <dbReference type="PROSITE" id="PS51154"/>
    </source>
</evidence>
<organism evidence="8 9">
    <name type="scientific">Aspergillus lucknowensis</name>
    <dbReference type="NCBI Taxonomy" id="176173"/>
    <lineage>
        <taxon>Eukaryota</taxon>
        <taxon>Fungi</taxon>
        <taxon>Dikarya</taxon>
        <taxon>Ascomycota</taxon>
        <taxon>Pezizomycotina</taxon>
        <taxon>Eurotiomycetes</taxon>
        <taxon>Eurotiomycetidae</taxon>
        <taxon>Eurotiales</taxon>
        <taxon>Aspergillaceae</taxon>
        <taxon>Aspergillus</taxon>
        <taxon>Aspergillus subgen. Nidulantes</taxon>
    </lineage>
</organism>
<sequence>MDSNITASNIREAEGDLFDAPDGTALIHACNCQGSWGKGIAQAFRIKYPAAFTVYKSHCDNYLKDPQDLEVSEAPPGTGQISRRIRLPEGSALIIPPQKRDYERPRGKKHWIICLFTSRGYGRSLSSVNVILENTQLAVVDMKNQLDVLRSKEFGPENMGIAELRSCRFNSGLFKVEWAHTRNILEESGLEITVVRPVGEPA</sequence>
<dbReference type="PANTHER" id="PTHR12521:SF0">
    <property type="entry name" value="ADP-RIBOSE GLYCOHYDROLASE OARD1"/>
    <property type="match status" value="1"/>
</dbReference>
<keyword evidence="5" id="KW-0904">Protein phosphatase</keyword>
<evidence type="ECO:0000256" key="3">
    <source>
        <dbReference type="ARBA" id="ARBA00012983"/>
    </source>
</evidence>
<feature type="domain" description="Macro" evidence="7">
    <location>
        <begin position="1"/>
        <end position="202"/>
    </location>
</feature>
<dbReference type="Gene3D" id="3.40.220.10">
    <property type="entry name" value="Leucine Aminopeptidase, subunit E, domain 1"/>
    <property type="match status" value="1"/>
</dbReference>
<evidence type="ECO:0000256" key="5">
    <source>
        <dbReference type="ARBA" id="ARBA00022912"/>
    </source>
</evidence>
<accession>A0ABR4M5C3</accession>
<evidence type="ECO:0000256" key="1">
    <source>
        <dbReference type="ARBA" id="ARBA00002432"/>
    </source>
</evidence>
<protein>
    <recommendedName>
        <fullName evidence="4">ADP-ribose 1''-phosphate phosphatase</fullName>
        <ecNumber evidence="3">3.1.3.84</ecNumber>
    </recommendedName>
</protein>
<comment type="function">
    <text evidence="1">Highly specific phosphatase involved in the metabolism of ADP-ribose 1''-phosphate (Appr1p) which is produced as a consequence of tRNA splicing.</text>
</comment>
<dbReference type="InterPro" id="IPR043472">
    <property type="entry name" value="Macro_dom-like"/>
</dbReference>
<evidence type="ECO:0000313" key="9">
    <source>
        <dbReference type="Proteomes" id="UP001610432"/>
    </source>
</evidence>
<dbReference type="RefSeq" id="XP_070890794.1">
    <property type="nucleotide sequence ID" value="XM_071035581.1"/>
</dbReference>
<reference evidence="8 9" key="1">
    <citation type="submission" date="2024-07" db="EMBL/GenBank/DDBJ databases">
        <title>Section-level genome sequencing and comparative genomics of Aspergillus sections Usti and Cavernicolus.</title>
        <authorList>
            <consortium name="Lawrence Berkeley National Laboratory"/>
            <person name="Nybo J.L."/>
            <person name="Vesth T.C."/>
            <person name="Theobald S."/>
            <person name="Frisvad J.C."/>
            <person name="Larsen T.O."/>
            <person name="Kjaerboelling I."/>
            <person name="Rothschild-Mancinelli K."/>
            <person name="Lyhne E.K."/>
            <person name="Kogle M.E."/>
            <person name="Barry K."/>
            <person name="Clum A."/>
            <person name="Na H."/>
            <person name="Ledsgaard L."/>
            <person name="Lin J."/>
            <person name="Lipzen A."/>
            <person name="Kuo A."/>
            <person name="Riley R."/>
            <person name="Mondo S."/>
            <person name="Labutti K."/>
            <person name="Haridas S."/>
            <person name="Pangalinan J."/>
            <person name="Salamov A.A."/>
            <person name="Simmons B.A."/>
            <person name="Magnuson J.K."/>
            <person name="Chen J."/>
            <person name="Drula E."/>
            <person name="Henrissat B."/>
            <person name="Wiebenga A."/>
            <person name="Lubbers R.J."/>
            <person name="Gomes A.C."/>
            <person name="Macurrencykelacurrency M.R."/>
            <person name="Stajich J."/>
            <person name="Grigoriev I.V."/>
            <person name="Mortensen U.H."/>
            <person name="De Vries R.P."/>
            <person name="Baker S.E."/>
            <person name="Andersen M.R."/>
        </authorList>
    </citation>
    <scope>NUCLEOTIDE SEQUENCE [LARGE SCALE GENOMIC DNA]</scope>
    <source>
        <strain evidence="8 9">CBS 449.75</strain>
    </source>
</reference>
<keyword evidence="9" id="KW-1185">Reference proteome</keyword>
<dbReference type="GeneID" id="98150653"/>
<dbReference type="EC" id="3.1.3.84" evidence="3"/>
<comment type="caution">
    <text evidence="8">The sequence shown here is derived from an EMBL/GenBank/DDBJ whole genome shotgun (WGS) entry which is preliminary data.</text>
</comment>
<comment type="similarity">
    <text evidence="2">Belongs to the POA1 family.</text>
</comment>
<evidence type="ECO:0000256" key="4">
    <source>
        <dbReference type="ARBA" id="ARBA00019744"/>
    </source>
</evidence>
<gene>
    <name evidence="8" type="ORF">BJX67DRAFT_88216</name>
</gene>
<dbReference type="EMBL" id="JBFXLQ010000002">
    <property type="protein sequence ID" value="KAL2871815.1"/>
    <property type="molecule type" value="Genomic_DNA"/>
</dbReference>